<keyword evidence="3" id="KW-1185">Reference proteome</keyword>
<reference evidence="2 3" key="1">
    <citation type="journal article" date="2017" name="PLoS Biol.">
        <title>The sea cucumber genome provides insights into morphological evolution and visceral regeneration.</title>
        <authorList>
            <person name="Zhang X."/>
            <person name="Sun L."/>
            <person name="Yuan J."/>
            <person name="Sun Y."/>
            <person name="Gao Y."/>
            <person name="Zhang L."/>
            <person name="Li S."/>
            <person name="Dai H."/>
            <person name="Hamel J.F."/>
            <person name="Liu C."/>
            <person name="Yu Y."/>
            <person name="Liu S."/>
            <person name="Lin W."/>
            <person name="Guo K."/>
            <person name="Jin S."/>
            <person name="Xu P."/>
            <person name="Storey K.B."/>
            <person name="Huan P."/>
            <person name="Zhang T."/>
            <person name="Zhou Y."/>
            <person name="Zhang J."/>
            <person name="Lin C."/>
            <person name="Li X."/>
            <person name="Xing L."/>
            <person name="Huo D."/>
            <person name="Sun M."/>
            <person name="Wang L."/>
            <person name="Mercier A."/>
            <person name="Li F."/>
            <person name="Yang H."/>
            <person name="Xiang J."/>
        </authorList>
    </citation>
    <scope>NUCLEOTIDE SEQUENCE [LARGE SCALE GENOMIC DNA]</scope>
    <source>
        <strain evidence="2">Shaxun</strain>
        <tissue evidence="2">Muscle</tissue>
    </source>
</reference>
<accession>A0A2G8K4C4</accession>
<feature type="transmembrane region" description="Helical" evidence="1">
    <location>
        <begin position="139"/>
        <end position="162"/>
    </location>
</feature>
<name>A0A2G8K4C4_STIJA</name>
<sequence length="195" mass="21542">MLYWLNLDKAIAYTRVSQERDNGNNVMSLYGPSERPVRAVQGTAPAGIAYTRVSQERDNGNNVMSLYGPSERPVRAVQGTAPAVPFFASGSNSKGEVAPPSPIQGSLARFQYIMEPMKKKDRLPSFCVLSEGLKHPQGVLFFLLAISLIGFIFIELMVLRMIRSGDLDKEKAWFAYFMGACTIVEALFVNIVVLS</sequence>
<organism evidence="2 3">
    <name type="scientific">Stichopus japonicus</name>
    <name type="common">Sea cucumber</name>
    <dbReference type="NCBI Taxonomy" id="307972"/>
    <lineage>
        <taxon>Eukaryota</taxon>
        <taxon>Metazoa</taxon>
        <taxon>Echinodermata</taxon>
        <taxon>Eleutherozoa</taxon>
        <taxon>Echinozoa</taxon>
        <taxon>Holothuroidea</taxon>
        <taxon>Aspidochirotacea</taxon>
        <taxon>Aspidochirotida</taxon>
        <taxon>Stichopodidae</taxon>
        <taxon>Apostichopus</taxon>
    </lineage>
</organism>
<dbReference type="EMBL" id="MRZV01000897">
    <property type="protein sequence ID" value="PIK42867.1"/>
    <property type="molecule type" value="Genomic_DNA"/>
</dbReference>
<evidence type="ECO:0000313" key="3">
    <source>
        <dbReference type="Proteomes" id="UP000230750"/>
    </source>
</evidence>
<gene>
    <name evidence="2" type="ORF">BSL78_20283</name>
</gene>
<dbReference type="OrthoDB" id="10032541at2759"/>
<comment type="caution">
    <text evidence="2">The sequence shown here is derived from an EMBL/GenBank/DDBJ whole genome shotgun (WGS) entry which is preliminary data.</text>
</comment>
<proteinExistence type="predicted"/>
<feature type="transmembrane region" description="Helical" evidence="1">
    <location>
        <begin position="174"/>
        <end position="194"/>
    </location>
</feature>
<keyword evidence="1" id="KW-1133">Transmembrane helix</keyword>
<keyword evidence="1" id="KW-0812">Transmembrane</keyword>
<dbReference type="AlphaFoldDB" id="A0A2G8K4C4"/>
<keyword evidence="1" id="KW-0472">Membrane</keyword>
<evidence type="ECO:0000256" key="1">
    <source>
        <dbReference type="SAM" id="Phobius"/>
    </source>
</evidence>
<protein>
    <submittedName>
        <fullName evidence="2">Uncharacterized protein</fullName>
    </submittedName>
</protein>
<dbReference type="Proteomes" id="UP000230750">
    <property type="component" value="Unassembled WGS sequence"/>
</dbReference>
<evidence type="ECO:0000313" key="2">
    <source>
        <dbReference type="EMBL" id="PIK42867.1"/>
    </source>
</evidence>